<protein>
    <submittedName>
        <fullName evidence="1">Uncharacterized protein U6</fullName>
    </submittedName>
</protein>
<name>D7P5M8_HYPDD</name>
<gene>
    <name evidence="1" type="primary">U6</name>
</gene>
<accession>D7P5M8</accession>
<dbReference type="EMBL" id="GQ923582">
    <property type="protein sequence ID" value="ADI40462.1"/>
    <property type="molecule type" value="Genomic_DNA"/>
</dbReference>
<evidence type="ECO:0000313" key="1">
    <source>
        <dbReference type="EMBL" id="ADI40462.1"/>
    </source>
</evidence>
<sequence>MDSCHIVTLTINIQDSAFVNWAPVFESVFHAAKSHEHCLASFNSQQPVYRVLCTIIIKTTMSTYDFTILDTEVSKKMWIAGKFYGYSKFAIFNLAHSVADPLNLNSVHEICGSSAFPQTVMMEYVKKLSVTANMDYFSTAATSTFSLKQANVTISNAFAFCCEDNNIACHRSVREVAGVRLIFNGQRAQFLNKLRSLLPRAYITALLNSASNVQFFVNVSQALMDRINSECRAFVDNHKMCRELVFYCLCCMTSHLQITPAELDEANEAEPNEKQPRIQENPVPFCQLPLEVLPHNIFAEHIKSPSFLSSLLHFDIHVNCFYEHEVENIENIRSNLLVKTHSLNTMYNT</sequence>
<organism evidence="1">
    <name type="scientific">Hyposoter didymator</name>
    <name type="common">Parasitoid wasp</name>
    <name type="synonym">Ichneumon didymator</name>
    <dbReference type="NCBI Taxonomy" id="260305"/>
    <lineage>
        <taxon>Eukaryota</taxon>
        <taxon>Metazoa</taxon>
        <taxon>Ecdysozoa</taxon>
        <taxon>Arthropoda</taxon>
        <taxon>Hexapoda</taxon>
        <taxon>Insecta</taxon>
        <taxon>Pterygota</taxon>
        <taxon>Neoptera</taxon>
        <taxon>Endopterygota</taxon>
        <taxon>Hymenoptera</taxon>
        <taxon>Apocrita</taxon>
        <taxon>Ichneumonoidea</taxon>
        <taxon>Ichneumonidae</taxon>
        <taxon>Campopleginae</taxon>
        <taxon>Dusona group</taxon>
        <taxon>Hyposoter</taxon>
    </lineage>
</organism>
<proteinExistence type="predicted"/>
<dbReference type="AlphaFoldDB" id="D7P5M8"/>
<reference evidence="1" key="1">
    <citation type="journal article" date="2010" name="PLoS Pathog.">
        <title>Analysis of virion structural components reveals vestiges of the ancestral ichnovirus genome.</title>
        <authorList>
            <person name="Volkoff A.-N."/>
            <person name="Jouan V."/>
            <person name="Urbach S."/>
            <person name="Samain S."/>
            <person name="Bergoin M."/>
            <person name="Wincker P."/>
            <person name="Demettre E."/>
            <person name="Cousserans F."/>
            <person name="Provost B."/>
            <person name="Coulibaly F."/>
            <person name="Legeai F."/>
            <person name="Beliveau C."/>
            <person name="Cusson M."/>
            <person name="Gyapay G."/>
            <person name="Drezen J.-M."/>
        </authorList>
    </citation>
    <scope>NUCLEOTIDE SEQUENCE</scope>
</reference>